<dbReference type="AlphaFoldDB" id="A0AA39G8P1"/>
<evidence type="ECO:0000313" key="2">
    <source>
        <dbReference type="EMBL" id="KAK0182644.1"/>
    </source>
</evidence>
<comment type="caution">
    <text evidence="2">The sequence shown here is derived from an EMBL/GenBank/DDBJ whole genome shotgun (WGS) entry which is preliminary data.</text>
</comment>
<feature type="region of interest" description="Disordered" evidence="1">
    <location>
        <begin position="1"/>
        <end position="27"/>
    </location>
</feature>
<keyword evidence="3" id="KW-1185">Reference proteome</keyword>
<dbReference type="EMBL" id="JAQQBR010000001">
    <property type="protein sequence ID" value="KAK0182644.1"/>
    <property type="molecule type" value="Genomic_DNA"/>
</dbReference>
<feature type="compositionally biased region" description="Basic and acidic residues" evidence="1">
    <location>
        <begin position="1"/>
        <end position="18"/>
    </location>
</feature>
<gene>
    <name evidence="2" type="ORF">PV327_000759</name>
</gene>
<proteinExistence type="predicted"/>
<organism evidence="2 3">
    <name type="scientific">Microctonus hyperodae</name>
    <name type="common">Parasitoid wasp</name>
    <dbReference type="NCBI Taxonomy" id="165561"/>
    <lineage>
        <taxon>Eukaryota</taxon>
        <taxon>Metazoa</taxon>
        <taxon>Ecdysozoa</taxon>
        <taxon>Arthropoda</taxon>
        <taxon>Hexapoda</taxon>
        <taxon>Insecta</taxon>
        <taxon>Pterygota</taxon>
        <taxon>Neoptera</taxon>
        <taxon>Endopterygota</taxon>
        <taxon>Hymenoptera</taxon>
        <taxon>Apocrita</taxon>
        <taxon>Ichneumonoidea</taxon>
        <taxon>Braconidae</taxon>
        <taxon>Euphorinae</taxon>
        <taxon>Microctonus</taxon>
    </lineage>
</organism>
<evidence type="ECO:0000313" key="3">
    <source>
        <dbReference type="Proteomes" id="UP001168972"/>
    </source>
</evidence>
<protein>
    <submittedName>
        <fullName evidence="2">Uncharacterized protein</fullName>
    </submittedName>
</protein>
<dbReference type="Proteomes" id="UP001168972">
    <property type="component" value="Unassembled WGS sequence"/>
</dbReference>
<evidence type="ECO:0000256" key="1">
    <source>
        <dbReference type="SAM" id="MobiDB-lite"/>
    </source>
</evidence>
<reference evidence="2" key="2">
    <citation type="submission" date="2023-03" db="EMBL/GenBank/DDBJ databases">
        <authorList>
            <person name="Inwood S.N."/>
            <person name="Skelly J.G."/>
            <person name="Guhlin J."/>
            <person name="Harrop T.W.R."/>
            <person name="Goldson S.G."/>
            <person name="Dearden P.K."/>
        </authorList>
    </citation>
    <scope>NUCLEOTIDE SEQUENCE</scope>
    <source>
        <strain evidence="2">Lincoln</strain>
        <tissue evidence="2">Whole body</tissue>
    </source>
</reference>
<sequence>MQEQKEFKREFSDNKSENDSTGEDYARSSPVLLDLDVAKKPQQSISLVPTTSSRYLEKTLHIKDVSHINAAEEMALMRRQSLRKRWQEGGSYSRSSGSESVLVMRVPEPETVESHSHLEMLHQTNIKSIQRDSSQSEKGNQNCCIH</sequence>
<accession>A0AA39G8P1</accession>
<reference evidence="2" key="1">
    <citation type="journal article" date="2023" name="bioRxiv">
        <title>Scaffold-level genome assemblies of two parasitoid biocontrol wasps reveal the parthenogenesis mechanism and an associated novel virus.</title>
        <authorList>
            <person name="Inwood S."/>
            <person name="Skelly J."/>
            <person name="Guhlin J."/>
            <person name="Harrop T."/>
            <person name="Goldson S."/>
            <person name="Dearden P."/>
        </authorList>
    </citation>
    <scope>NUCLEOTIDE SEQUENCE</scope>
    <source>
        <strain evidence="2">Lincoln</strain>
        <tissue evidence="2">Whole body</tissue>
    </source>
</reference>
<name>A0AA39G8P1_MICHY</name>